<dbReference type="Proteomes" id="UP000182719">
    <property type="component" value="Unassembled WGS sequence"/>
</dbReference>
<protein>
    <submittedName>
        <fullName evidence="10">Acyl-CoA dehydrogenase</fullName>
    </submittedName>
</protein>
<evidence type="ECO:0000256" key="2">
    <source>
        <dbReference type="ARBA" id="ARBA00009347"/>
    </source>
</evidence>
<comment type="cofactor">
    <cofactor evidence="1 5">
        <name>FAD</name>
        <dbReference type="ChEBI" id="CHEBI:57692"/>
    </cofactor>
</comment>
<dbReference type="SUPFAM" id="SSF56645">
    <property type="entry name" value="Acyl-CoA dehydrogenase NM domain-like"/>
    <property type="match status" value="1"/>
</dbReference>
<dbReference type="InterPro" id="IPR052904">
    <property type="entry name" value="Acyl-CoA_dehydrogenase-like"/>
</dbReference>
<dbReference type="Pfam" id="PF02770">
    <property type="entry name" value="Acyl-CoA_dh_M"/>
    <property type="match status" value="1"/>
</dbReference>
<dbReference type="Pfam" id="PF00441">
    <property type="entry name" value="Acyl-CoA_dh_1"/>
    <property type="match status" value="1"/>
</dbReference>
<evidence type="ECO:0000256" key="3">
    <source>
        <dbReference type="ARBA" id="ARBA00022630"/>
    </source>
</evidence>
<dbReference type="InterPro" id="IPR006091">
    <property type="entry name" value="Acyl-CoA_Oxase/DH_mid-dom"/>
</dbReference>
<evidence type="ECO:0000256" key="4">
    <source>
        <dbReference type="ARBA" id="ARBA00022827"/>
    </source>
</evidence>
<reference evidence="11" key="1">
    <citation type="submission" date="2016-10" db="EMBL/GenBank/DDBJ databases">
        <authorList>
            <person name="Varghese N."/>
            <person name="Submissions S."/>
        </authorList>
    </citation>
    <scope>NUCLEOTIDE SEQUENCE [LARGE SCALE GENOMIC DNA]</scope>
    <source>
        <strain evidence="11">DSM 17044</strain>
    </source>
</reference>
<dbReference type="InterPro" id="IPR036250">
    <property type="entry name" value="AcylCo_DH-like_C"/>
</dbReference>
<comment type="similarity">
    <text evidence="2 5">Belongs to the acyl-CoA dehydrogenase family.</text>
</comment>
<dbReference type="InterPro" id="IPR009075">
    <property type="entry name" value="AcylCo_DH/oxidase_C"/>
</dbReference>
<dbReference type="InterPro" id="IPR006089">
    <property type="entry name" value="Acyl-CoA_DH_CS"/>
</dbReference>
<dbReference type="Gene3D" id="6.10.250.600">
    <property type="match status" value="1"/>
</dbReference>
<keyword evidence="3 5" id="KW-0285">Flavoprotein</keyword>
<dbReference type="GO" id="GO:0003995">
    <property type="term" value="F:acyl-CoA dehydrogenase activity"/>
    <property type="evidence" value="ECO:0007669"/>
    <property type="project" value="InterPro"/>
</dbReference>
<feature type="domain" description="Acyl-CoA dehydrogenase/oxidase C-terminal" evidence="6">
    <location>
        <begin position="279"/>
        <end position="434"/>
    </location>
</feature>
<sequence length="552" mass="60834">MSFFQDAPRLGNQYDDDALLQGYLARKLPEELRRSLTGELRELGDLSGRYFYEFQQRDRLNEPELTQWDAWGQRIDRIDVTPLWREAEVLTAQRGLVAVAYEQKSAELSRIHQFALNYVIQPSLDVYSCPLAMTDGAARTLLSLGNAELLQRALPHLTSRDPAQFWTSGQWMTERTGGSDVGLTQTVARQTPEGWRLYGTKWFTSATTSQMALTLARPEGNGPGGKGLALFYVETRKPDGFLNGILINRLKDKLGTRKVPTAELTLDGTLAIPVAGLTDGIRNMSSMLNVTRTWNAVASVWMMRRAMALARDYASRRVQFGAKLSEKPLHVDTLAGMEAEFEGAFLLAFRAAELLGRMEAKVATEEDLQLQRLVTPLAKLTTGKQTVALTSEALESFGGAGYVEDTGLPRMLADAQVLSIWEGTTNVLSLDTLRALAKEGTLDVFHADVEARLATAKESGLKPCVRAAQDALEHARGWVAKALASPVGLEAGARRFALTLGRTMELALLVEHAQWCLDHGHGPKVMAAARRLARHGVNLVTEMDLDDSRLLA</sequence>
<dbReference type="InterPro" id="IPR041504">
    <property type="entry name" value="AidB_N"/>
</dbReference>
<dbReference type="OrthoDB" id="9771038at2"/>
<dbReference type="RefSeq" id="WP_075005351.1">
    <property type="nucleotide sequence ID" value="NZ_FOAP01000002.1"/>
</dbReference>
<dbReference type="EMBL" id="FOAP01000002">
    <property type="protein sequence ID" value="SEK73327.1"/>
    <property type="molecule type" value="Genomic_DNA"/>
</dbReference>
<keyword evidence="4 5" id="KW-0274">FAD</keyword>
<dbReference type="PANTHER" id="PTHR42707:SF2">
    <property type="entry name" value="ACD11 DEHYDROGENASE"/>
    <property type="match status" value="1"/>
</dbReference>
<organism evidence="10 11">
    <name type="scientific">Stigmatella aurantiaca</name>
    <dbReference type="NCBI Taxonomy" id="41"/>
    <lineage>
        <taxon>Bacteria</taxon>
        <taxon>Pseudomonadati</taxon>
        <taxon>Myxococcota</taxon>
        <taxon>Myxococcia</taxon>
        <taxon>Myxococcales</taxon>
        <taxon>Cystobacterineae</taxon>
        <taxon>Archangiaceae</taxon>
        <taxon>Stigmatella</taxon>
    </lineage>
</organism>
<dbReference type="PANTHER" id="PTHR42707">
    <property type="entry name" value="ACYL-COA DEHYDROGENASE"/>
    <property type="match status" value="1"/>
</dbReference>
<evidence type="ECO:0000259" key="9">
    <source>
        <dbReference type="Pfam" id="PF22217"/>
    </source>
</evidence>
<feature type="domain" description="Acyl-CoA oxidase/dehydrogenase middle" evidence="7">
    <location>
        <begin position="170"/>
        <end position="267"/>
    </location>
</feature>
<name>A0A1H7JHB1_STIAU</name>
<feature type="domain" description="Acyl-CoA dehydrogenase 11-like C-terminal" evidence="9">
    <location>
        <begin position="442"/>
        <end position="533"/>
    </location>
</feature>
<dbReference type="Gene3D" id="1.20.140.10">
    <property type="entry name" value="Butyryl-CoA Dehydrogenase, subunit A, domain 3"/>
    <property type="match status" value="1"/>
</dbReference>
<gene>
    <name evidence="10" type="ORF">SAMN05444354_102195</name>
</gene>
<proteinExistence type="inferred from homology"/>
<dbReference type="InterPro" id="IPR053998">
    <property type="entry name" value="ACDH-11_C"/>
</dbReference>
<evidence type="ECO:0000313" key="10">
    <source>
        <dbReference type="EMBL" id="SEK73327.1"/>
    </source>
</evidence>
<evidence type="ECO:0000259" key="6">
    <source>
        <dbReference type="Pfam" id="PF00441"/>
    </source>
</evidence>
<evidence type="ECO:0000259" key="7">
    <source>
        <dbReference type="Pfam" id="PF02770"/>
    </source>
</evidence>
<evidence type="ECO:0000256" key="5">
    <source>
        <dbReference type="RuleBase" id="RU362125"/>
    </source>
</evidence>
<dbReference type="InterPro" id="IPR009100">
    <property type="entry name" value="AcylCoA_DH/oxidase_NM_dom_sf"/>
</dbReference>
<dbReference type="PROSITE" id="PS00073">
    <property type="entry name" value="ACYL_COA_DH_2"/>
    <property type="match status" value="1"/>
</dbReference>
<keyword evidence="11" id="KW-1185">Reference proteome</keyword>
<dbReference type="AlphaFoldDB" id="A0A1H7JHB1"/>
<dbReference type="SUPFAM" id="SSF47203">
    <property type="entry name" value="Acyl-CoA dehydrogenase C-terminal domain-like"/>
    <property type="match status" value="1"/>
</dbReference>
<dbReference type="Pfam" id="PF18158">
    <property type="entry name" value="AidB_N"/>
    <property type="match status" value="1"/>
</dbReference>
<evidence type="ECO:0000259" key="8">
    <source>
        <dbReference type="Pfam" id="PF18158"/>
    </source>
</evidence>
<evidence type="ECO:0000256" key="1">
    <source>
        <dbReference type="ARBA" id="ARBA00001974"/>
    </source>
</evidence>
<dbReference type="Gene3D" id="2.40.110.20">
    <property type="match status" value="1"/>
</dbReference>
<keyword evidence="5" id="KW-0560">Oxidoreductase</keyword>
<accession>A0A1H7JHB1</accession>
<feature type="domain" description="Adaptive response protein AidB N-terminal" evidence="8">
    <location>
        <begin position="12"/>
        <end position="160"/>
    </location>
</feature>
<evidence type="ECO:0000313" key="11">
    <source>
        <dbReference type="Proteomes" id="UP000182719"/>
    </source>
</evidence>
<dbReference type="Pfam" id="PF22217">
    <property type="entry name" value="ACDH-11_C"/>
    <property type="match status" value="1"/>
</dbReference>